<feature type="transmembrane region" description="Helical" evidence="1">
    <location>
        <begin position="16"/>
        <end position="36"/>
    </location>
</feature>
<feature type="transmembrane region" description="Helical" evidence="1">
    <location>
        <begin position="105"/>
        <end position="124"/>
    </location>
</feature>
<dbReference type="RefSeq" id="WP_345698926.1">
    <property type="nucleotide sequence ID" value="NZ_BAABIS010000001.1"/>
</dbReference>
<accession>A0ABP9E4J4</accession>
<protein>
    <recommendedName>
        <fullName evidence="4">Integral membrane protein</fullName>
    </recommendedName>
</protein>
<dbReference type="EMBL" id="BAABIS010000001">
    <property type="protein sequence ID" value="GAA4864089.1"/>
    <property type="molecule type" value="Genomic_DNA"/>
</dbReference>
<reference evidence="3" key="1">
    <citation type="journal article" date="2019" name="Int. J. Syst. Evol. Microbiol.">
        <title>The Global Catalogue of Microorganisms (GCM) 10K type strain sequencing project: providing services to taxonomists for standard genome sequencing and annotation.</title>
        <authorList>
            <consortium name="The Broad Institute Genomics Platform"/>
            <consortium name="The Broad Institute Genome Sequencing Center for Infectious Disease"/>
            <person name="Wu L."/>
            <person name="Ma J."/>
        </authorList>
    </citation>
    <scope>NUCLEOTIDE SEQUENCE [LARGE SCALE GENOMIC DNA]</scope>
    <source>
        <strain evidence="3">JCM 13006</strain>
    </source>
</reference>
<keyword evidence="1" id="KW-1133">Transmembrane helix</keyword>
<evidence type="ECO:0000256" key="1">
    <source>
        <dbReference type="SAM" id="Phobius"/>
    </source>
</evidence>
<gene>
    <name evidence="2" type="ORF">GCM10023235_47960</name>
</gene>
<evidence type="ECO:0000313" key="2">
    <source>
        <dbReference type="EMBL" id="GAA4864089.1"/>
    </source>
</evidence>
<comment type="caution">
    <text evidence="2">The sequence shown here is derived from an EMBL/GenBank/DDBJ whole genome shotgun (WGS) entry which is preliminary data.</text>
</comment>
<evidence type="ECO:0008006" key="4">
    <source>
        <dbReference type="Google" id="ProtNLM"/>
    </source>
</evidence>
<organism evidence="2 3">
    <name type="scientific">Kitasatospora terrestris</name>
    <dbReference type="NCBI Taxonomy" id="258051"/>
    <lineage>
        <taxon>Bacteria</taxon>
        <taxon>Bacillati</taxon>
        <taxon>Actinomycetota</taxon>
        <taxon>Actinomycetes</taxon>
        <taxon>Kitasatosporales</taxon>
        <taxon>Streptomycetaceae</taxon>
        <taxon>Kitasatospora</taxon>
    </lineage>
</organism>
<feature type="transmembrane region" description="Helical" evidence="1">
    <location>
        <begin position="56"/>
        <end position="74"/>
    </location>
</feature>
<keyword evidence="1" id="KW-0812">Transmembrane</keyword>
<keyword evidence="3" id="KW-1185">Reference proteome</keyword>
<proteinExistence type="predicted"/>
<name>A0ABP9E4J4_9ACTN</name>
<evidence type="ECO:0000313" key="3">
    <source>
        <dbReference type="Proteomes" id="UP001501752"/>
    </source>
</evidence>
<dbReference type="Proteomes" id="UP001501752">
    <property type="component" value="Unassembled WGS sequence"/>
</dbReference>
<sequence length="138" mass="13908">MTAETTAPAPARPTPLLVGAAITALEGAALAGWGLYDLVAGFFGDSAALGRTEMGGAVLLLMGLFPLLAGRALLRARRWGRTPALLTNSICLPVAYYMWQAGGVSAAAGVVVALLGLTGIVALLNPKVTALLYGTTAG</sequence>
<keyword evidence="1" id="KW-0472">Membrane</keyword>